<name>A0A4Z1JKC9_9HELO</name>
<accession>A0A4Z1JKC9</accession>
<reference evidence="1 2" key="1">
    <citation type="submission" date="2017-12" db="EMBL/GenBank/DDBJ databases">
        <title>Comparative genomics of Botrytis spp.</title>
        <authorList>
            <person name="Valero-Jimenez C.A."/>
            <person name="Tapia P."/>
            <person name="Veloso J."/>
            <person name="Silva-Moreno E."/>
            <person name="Staats M."/>
            <person name="Valdes J.H."/>
            <person name="Van Kan J.A.L."/>
        </authorList>
    </citation>
    <scope>NUCLEOTIDE SEQUENCE [LARGE SCALE GENOMIC DNA]</scope>
    <source>
        <strain evidence="1 2">Be9601</strain>
    </source>
</reference>
<dbReference type="EMBL" id="PQXM01000299">
    <property type="protein sequence ID" value="TGO74191.1"/>
    <property type="molecule type" value="Genomic_DNA"/>
</dbReference>
<keyword evidence="2" id="KW-1185">Reference proteome</keyword>
<organism evidence="1 2">
    <name type="scientific">Botrytis elliptica</name>
    <dbReference type="NCBI Taxonomy" id="278938"/>
    <lineage>
        <taxon>Eukaryota</taxon>
        <taxon>Fungi</taxon>
        <taxon>Dikarya</taxon>
        <taxon>Ascomycota</taxon>
        <taxon>Pezizomycotina</taxon>
        <taxon>Leotiomycetes</taxon>
        <taxon>Helotiales</taxon>
        <taxon>Sclerotiniaceae</taxon>
        <taxon>Botrytis</taxon>
    </lineage>
</organism>
<protein>
    <submittedName>
        <fullName evidence="1">Uncharacterized protein</fullName>
    </submittedName>
</protein>
<dbReference type="AlphaFoldDB" id="A0A4Z1JKC9"/>
<proteinExistence type="predicted"/>
<evidence type="ECO:0000313" key="2">
    <source>
        <dbReference type="Proteomes" id="UP000297229"/>
    </source>
</evidence>
<comment type="caution">
    <text evidence="1">The sequence shown here is derived from an EMBL/GenBank/DDBJ whole genome shotgun (WGS) entry which is preliminary data.</text>
</comment>
<evidence type="ECO:0000313" key="1">
    <source>
        <dbReference type="EMBL" id="TGO74191.1"/>
    </source>
</evidence>
<dbReference type="STRING" id="278938.A0A4Z1JKC9"/>
<dbReference type="Proteomes" id="UP000297229">
    <property type="component" value="Unassembled WGS sequence"/>
</dbReference>
<sequence length="207" mass="24012">MCQRQWVRFYCGDLRYAEMRCDKNPAGRVFESCVTRQTSERSRDARGPMGHWDPGLYNCPGRCIDWGRISGKTFGNVNFMKDAIFDKFTWLPCSKEWNDGNVDHLSKVFPNIYPDTALRKSKIKIHERPQKKQKGRLGEVLCFEPQFIADIRPVKSEDIIAKTIDIIDCDYSSRPQTSTGPFSFDDTKAASRKVQSHVVKEAHRNWR</sequence>
<gene>
    <name evidence="1" type="ORF">BELL_0301g00080</name>
</gene>